<dbReference type="CDD" id="cd06533">
    <property type="entry name" value="Glyco_transf_WecG_TagA"/>
    <property type="match status" value="1"/>
</dbReference>
<comment type="caution">
    <text evidence="6">The sequence shown here is derived from an EMBL/GenBank/DDBJ whole genome shotgun (WGS) entry which is preliminary data.</text>
</comment>
<comment type="catalytic activity">
    <reaction evidence="5">
        <text>UDP-N-acetyl-alpha-D-mannosamine + N-acetyl-alpha-D-glucosaminyl-di-trans,octa-cis-undecaprenyl diphosphate = N-acetyl-beta-D-mannosaminyl-(1-&gt;4)-N-acetyl-alpha-D-glucosaminyl di-trans,octa-cis-undecaprenyl diphosphate + UDP + H(+)</text>
        <dbReference type="Rhea" id="RHEA:16053"/>
        <dbReference type="ChEBI" id="CHEBI:15378"/>
        <dbReference type="ChEBI" id="CHEBI:58223"/>
        <dbReference type="ChEBI" id="CHEBI:62959"/>
        <dbReference type="ChEBI" id="CHEBI:68623"/>
        <dbReference type="ChEBI" id="CHEBI:132210"/>
        <dbReference type="EC" id="2.4.1.187"/>
    </reaction>
</comment>
<reference evidence="6 7" key="1">
    <citation type="submission" date="2014-09" db="EMBL/GenBank/DDBJ databases">
        <title>Genome sequencing and annotation of Bacillus Okhensis strain Kh10-101T.</title>
        <authorList>
            <person name="Prakash J.S."/>
        </authorList>
    </citation>
    <scope>NUCLEOTIDE SEQUENCE [LARGE SCALE GENOMIC DNA]</scope>
    <source>
        <strain evidence="7">Kh10-101T</strain>
    </source>
</reference>
<proteinExistence type="inferred from homology"/>
<dbReference type="InterPro" id="IPR004629">
    <property type="entry name" value="WecG_TagA_CpsF"/>
</dbReference>
<evidence type="ECO:0000313" key="7">
    <source>
        <dbReference type="Proteomes" id="UP000030832"/>
    </source>
</evidence>
<dbReference type="InterPro" id="IPR034714">
    <property type="entry name" value="TagA_TarA"/>
</dbReference>
<dbReference type="OrthoDB" id="9771846at2"/>
<dbReference type="STRING" id="333138.LQ50_14245"/>
<evidence type="ECO:0000313" key="6">
    <source>
        <dbReference type="EMBL" id="KHF39596.1"/>
    </source>
</evidence>
<keyword evidence="1 5" id="KW-0328">Glycosyltransferase</keyword>
<dbReference type="HAMAP" id="MF_02070">
    <property type="entry name" value="TagA_TarA"/>
    <property type="match status" value="1"/>
</dbReference>
<dbReference type="EMBL" id="JRJU01000017">
    <property type="protein sequence ID" value="KHF39596.1"/>
    <property type="molecule type" value="Genomic_DNA"/>
</dbReference>
<dbReference type="EC" id="2.4.1.187" evidence="5"/>
<evidence type="ECO:0000256" key="4">
    <source>
        <dbReference type="ARBA" id="ARBA00023316"/>
    </source>
</evidence>
<dbReference type="PANTHER" id="PTHR34136">
    <property type="match status" value="1"/>
</dbReference>
<name>A0A0B0IIU5_9BACI</name>
<organism evidence="6 7">
    <name type="scientific">Halalkalibacter okhensis</name>
    <dbReference type="NCBI Taxonomy" id="333138"/>
    <lineage>
        <taxon>Bacteria</taxon>
        <taxon>Bacillati</taxon>
        <taxon>Bacillota</taxon>
        <taxon>Bacilli</taxon>
        <taxon>Bacillales</taxon>
        <taxon>Bacillaceae</taxon>
        <taxon>Halalkalibacter</taxon>
    </lineage>
</organism>
<comment type="similarity">
    <text evidence="5">Belongs to the glycosyltransferase 26 family. TagA/TarA subfamily.</text>
</comment>
<evidence type="ECO:0000256" key="1">
    <source>
        <dbReference type="ARBA" id="ARBA00022676"/>
    </source>
</evidence>
<sequence length="239" mass="27019">MQKETILGVDVCPYNYKQLMQEVDRDIKEKKKSFCVAINPEKIMKAQDDPELKELLNKATYQIPDGIGVIVASKLTKGNITERITGVDLMLHLCTLAAEKGYKVFLYGAKPGVANMAKQELEKQYNGIQIVGTIDGYEKDDEKVVQAINRSGADILFVAKGSPTQELWILEHMNRVNASIYQGVGGSFDVISGQVKRAPRLFQKFGIEWLYRLLSEPKRVKRQLALPLFMIQVLKSIRR</sequence>
<dbReference type="RefSeq" id="WP_034630123.1">
    <property type="nucleotide sequence ID" value="NZ_JRJU01000017.1"/>
</dbReference>
<dbReference type="eggNOG" id="COG1922">
    <property type="taxonomic scope" value="Bacteria"/>
</dbReference>
<dbReference type="GO" id="GO:0071555">
    <property type="term" value="P:cell wall organization"/>
    <property type="evidence" value="ECO:0007669"/>
    <property type="project" value="UniProtKB-KW"/>
</dbReference>
<evidence type="ECO:0000256" key="2">
    <source>
        <dbReference type="ARBA" id="ARBA00022679"/>
    </source>
</evidence>
<keyword evidence="4 5" id="KW-0961">Cell wall biogenesis/degradation</keyword>
<keyword evidence="7" id="KW-1185">Reference proteome</keyword>
<comment type="pathway">
    <text evidence="5">Cell wall biogenesis; teichoic acid biosynthesis.</text>
</comment>
<dbReference type="UniPathway" id="UPA00632"/>
<keyword evidence="3 5" id="KW-0777">Teichoic acid biosynthesis</keyword>
<dbReference type="Proteomes" id="UP000030832">
    <property type="component" value="Unassembled WGS sequence"/>
</dbReference>
<evidence type="ECO:0000256" key="3">
    <source>
        <dbReference type="ARBA" id="ARBA00022944"/>
    </source>
</evidence>
<dbReference type="NCBIfam" id="TIGR00696">
    <property type="entry name" value="wecG_tagA_cpsF"/>
    <property type="match status" value="1"/>
</dbReference>
<dbReference type="GO" id="GO:0019350">
    <property type="term" value="P:teichoic acid biosynthetic process"/>
    <property type="evidence" value="ECO:0007669"/>
    <property type="project" value="UniProtKB-UniRule"/>
</dbReference>
<gene>
    <name evidence="6" type="ORF">LQ50_14245</name>
</gene>
<protein>
    <recommendedName>
        <fullName evidence="5">N-acetylglucosaminyldiphosphoundecaprenol N-acetyl-beta-D-mannosaminyltransferase</fullName>
        <ecNumber evidence="5">2.4.1.187</ecNumber>
    </recommendedName>
    <alternativeName>
        <fullName evidence="5">N-acetylmannosaminyltransferase</fullName>
    </alternativeName>
    <alternativeName>
        <fullName evidence="5">UDP-N-acetylmannosamine transferase</fullName>
    </alternativeName>
    <alternativeName>
        <fullName evidence="5">UDP-N-acetylmannosamine:N-acetylglucosaminyl pyrophosphorylundecaprenol N-acetylmannosaminyltransferase</fullName>
    </alternativeName>
</protein>
<evidence type="ECO:0000256" key="5">
    <source>
        <dbReference type="HAMAP-Rule" id="MF_02070"/>
    </source>
</evidence>
<comment type="function">
    <text evidence="5">Catalyzes the conversion of GlcNAc-PP-undecaprenol into ManNAc-GlcNAc-PP-undecaprenol, the first committed lipid intermediate in the de novo synthesis of teichoic acid.</text>
</comment>
<dbReference type="AlphaFoldDB" id="A0A0B0IIU5"/>
<dbReference type="GO" id="GO:0047244">
    <property type="term" value="F:N-acetylglucosaminyldiphosphoundecaprenol N-acetyl-beta-D-mannosaminyltransferase activity"/>
    <property type="evidence" value="ECO:0007669"/>
    <property type="project" value="UniProtKB-UniRule"/>
</dbReference>
<dbReference type="Pfam" id="PF03808">
    <property type="entry name" value="Glyco_tran_WecG"/>
    <property type="match status" value="1"/>
</dbReference>
<dbReference type="PANTHER" id="PTHR34136:SF1">
    <property type="entry name" value="UDP-N-ACETYL-D-MANNOSAMINURONIC ACID TRANSFERASE"/>
    <property type="match status" value="1"/>
</dbReference>
<keyword evidence="2 5" id="KW-0808">Transferase</keyword>
<accession>A0A0B0IIU5</accession>